<sequence length="362" mass="38300">MSGTAQSAAARAAARSAAAHAATVSSLATQPITVVAAEATDRAGRGVRVLITGGAGFLGSHVAAALAEHPDVALVVAGDVRRPEHPIDGVVYDDCDVTRPSGIAPLLQRHDIDVVIHLAAIVNPGRDHDLEYLVDVDGTRHVLEACIETGVRRIVVSSSGAAYGYHPDNPEWLRETDPVRGNDEFPYSKHKRLVEQMLAGYRLAHPELEQVVFRVGTILGPTVHNQITALWGGRRVLAIAGSDSPFVFAWVDDVAAAMARAATDGPPGTYNVAGDGRLTVGEIAARLGKPLLTVPAAVLAGALRVGRMLRLTVHGPEQVGFLRYRPVLANDALKRDFGYTPAKSSAEAFEAYLDTHPGVARV</sequence>
<comment type="caution">
    <text evidence="3">The sequence shown here is derived from an EMBL/GenBank/DDBJ whole genome shotgun (WGS) entry which is preliminary data.</text>
</comment>
<protein>
    <submittedName>
        <fullName evidence="3">UDP-glucose 4-epimerase</fullName>
        <ecNumber evidence="3">5.1.3.2</ecNumber>
    </submittedName>
</protein>
<dbReference type="SUPFAM" id="SSF51735">
    <property type="entry name" value="NAD(P)-binding Rossmann-fold domains"/>
    <property type="match status" value="1"/>
</dbReference>
<dbReference type="CDD" id="cd05240">
    <property type="entry name" value="UDP_G4E_3_SDR_e"/>
    <property type="match status" value="1"/>
</dbReference>
<keyword evidence="4" id="KW-1185">Reference proteome</keyword>
<dbReference type="AlphaFoldDB" id="A0A0M2HG20"/>
<dbReference type="Gene3D" id="3.40.50.720">
    <property type="entry name" value="NAD(P)-binding Rossmann-like Domain"/>
    <property type="match status" value="1"/>
</dbReference>
<evidence type="ECO:0000256" key="1">
    <source>
        <dbReference type="SAM" id="SignalP"/>
    </source>
</evidence>
<reference evidence="3 4" key="1">
    <citation type="submission" date="2015-02" db="EMBL/GenBank/DDBJ databases">
        <title>Draft genome sequences of ten Microbacterium spp. with emphasis on heavy metal contaminated environments.</title>
        <authorList>
            <person name="Corretto E."/>
        </authorList>
    </citation>
    <scope>NUCLEOTIDE SEQUENCE [LARGE SCALE GENOMIC DNA]</scope>
    <source>
        <strain evidence="3 4">DSM 12510</strain>
    </source>
</reference>
<dbReference type="RefSeq" id="WP_245617918.1">
    <property type="nucleotide sequence ID" value="NZ_BAAAUP010000008.1"/>
</dbReference>
<keyword evidence="3" id="KW-0413">Isomerase</keyword>
<dbReference type="STRING" id="92835.RS81_00146"/>
<accession>A0A0M2HG20</accession>
<feature type="chain" id="PRO_5039564603" evidence="1">
    <location>
        <begin position="22"/>
        <end position="362"/>
    </location>
</feature>
<dbReference type="InterPro" id="IPR050177">
    <property type="entry name" value="Lipid_A_modif_metabolic_enz"/>
</dbReference>
<dbReference type="InterPro" id="IPR036291">
    <property type="entry name" value="NAD(P)-bd_dom_sf"/>
</dbReference>
<dbReference type="GO" id="GO:0003978">
    <property type="term" value="F:UDP-glucose 4-epimerase activity"/>
    <property type="evidence" value="ECO:0007669"/>
    <property type="project" value="UniProtKB-EC"/>
</dbReference>
<dbReference type="SMART" id="SM00822">
    <property type="entry name" value="PKS_KR"/>
    <property type="match status" value="1"/>
</dbReference>
<dbReference type="Proteomes" id="UP000033956">
    <property type="component" value="Unassembled WGS sequence"/>
</dbReference>
<name>A0A0M2HG20_9MICO</name>
<dbReference type="PATRIC" id="fig|92835.4.peg.153"/>
<feature type="domain" description="Ketoreductase" evidence="2">
    <location>
        <begin position="47"/>
        <end position="221"/>
    </location>
</feature>
<gene>
    <name evidence="3" type="primary">galE_1</name>
    <name evidence="3" type="ORF">RS81_00146</name>
</gene>
<dbReference type="PANTHER" id="PTHR43245">
    <property type="entry name" value="BIFUNCTIONAL POLYMYXIN RESISTANCE PROTEIN ARNA"/>
    <property type="match status" value="1"/>
</dbReference>
<dbReference type="EMBL" id="JYIZ01000019">
    <property type="protein sequence ID" value="KJL45612.1"/>
    <property type="molecule type" value="Genomic_DNA"/>
</dbReference>
<feature type="signal peptide" evidence="1">
    <location>
        <begin position="1"/>
        <end position="21"/>
    </location>
</feature>
<dbReference type="PANTHER" id="PTHR43245:SF52">
    <property type="entry name" value="NAD-DEPENDENT EPIMERASE_DEHYDRATASE"/>
    <property type="match status" value="1"/>
</dbReference>
<keyword evidence="1" id="KW-0732">Signal</keyword>
<evidence type="ECO:0000313" key="4">
    <source>
        <dbReference type="Proteomes" id="UP000033956"/>
    </source>
</evidence>
<proteinExistence type="predicted"/>
<evidence type="ECO:0000313" key="3">
    <source>
        <dbReference type="EMBL" id="KJL45612.1"/>
    </source>
</evidence>
<dbReference type="Pfam" id="PF01370">
    <property type="entry name" value="Epimerase"/>
    <property type="match status" value="1"/>
</dbReference>
<dbReference type="InterPro" id="IPR001509">
    <property type="entry name" value="Epimerase_deHydtase"/>
</dbReference>
<dbReference type="InterPro" id="IPR057326">
    <property type="entry name" value="KR_dom"/>
</dbReference>
<evidence type="ECO:0000259" key="2">
    <source>
        <dbReference type="SMART" id="SM00822"/>
    </source>
</evidence>
<dbReference type="EC" id="5.1.3.2" evidence="3"/>
<organism evidence="3 4">
    <name type="scientific">Microbacterium terrae</name>
    <dbReference type="NCBI Taxonomy" id="69369"/>
    <lineage>
        <taxon>Bacteria</taxon>
        <taxon>Bacillati</taxon>
        <taxon>Actinomycetota</taxon>
        <taxon>Actinomycetes</taxon>
        <taxon>Micrococcales</taxon>
        <taxon>Microbacteriaceae</taxon>
        <taxon>Microbacterium</taxon>
    </lineage>
</organism>